<dbReference type="PANTHER" id="PTHR42760:SF133">
    <property type="entry name" value="3-OXOACYL-[ACYL-CARRIER-PROTEIN] REDUCTASE"/>
    <property type="match status" value="1"/>
</dbReference>
<dbReference type="PRINTS" id="PR00080">
    <property type="entry name" value="SDRFAMILY"/>
</dbReference>
<dbReference type="InterPro" id="IPR020904">
    <property type="entry name" value="Sc_DH/Rdtase_CS"/>
</dbReference>
<evidence type="ECO:0000256" key="3">
    <source>
        <dbReference type="ARBA" id="ARBA00023002"/>
    </source>
</evidence>
<dbReference type="GO" id="GO:0006633">
    <property type="term" value="P:fatty acid biosynthetic process"/>
    <property type="evidence" value="ECO:0007669"/>
    <property type="project" value="TreeGrafter"/>
</dbReference>
<dbReference type="FunFam" id="3.40.50.720:FF:000173">
    <property type="entry name" value="3-oxoacyl-[acyl-carrier protein] reductase"/>
    <property type="match status" value="1"/>
</dbReference>
<dbReference type="SUPFAM" id="SSF51735">
    <property type="entry name" value="NAD(P)-binding Rossmann-fold domains"/>
    <property type="match status" value="1"/>
</dbReference>
<evidence type="ECO:0000256" key="1">
    <source>
        <dbReference type="ARBA" id="ARBA00006484"/>
    </source>
</evidence>
<dbReference type="PANTHER" id="PTHR42760">
    <property type="entry name" value="SHORT-CHAIN DEHYDROGENASES/REDUCTASES FAMILY MEMBER"/>
    <property type="match status" value="1"/>
</dbReference>
<dbReference type="AlphaFoldDB" id="A0A9P3LRX6"/>
<name>A0A9P3LRX6_9FUNG</name>
<keyword evidence="6" id="KW-1185">Reference proteome</keyword>
<dbReference type="InterPro" id="IPR057326">
    <property type="entry name" value="KR_dom"/>
</dbReference>
<sequence length="298" mass="31623">MSAILHRYKRAIPAFVSVSVGATRRFAFLSCGHTRCFSACSATAKDASGSRPLANTLTLIPGGTRGIGLATAKLFASQGSRIVLLGRDQDRIQRVLQYELTPLDSAEGFGHLGYQCDVSKQGEIEKTIKEVNKISPIDFLIHSAGIARDSLLIAHGSEDMANVIMTNLMGTMWTNKAVAKGMMRQKKGAIINISSVVGIQGNIGQSVYSASKSAIIGFSKSLAKELGSRGVTVNVIAPGYIDTDMTSTISEDRKKDIVSRTSLGRLGTPEDVAEAALFLAKAKFITGQVLVVDGGLSL</sequence>
<dbReference type="Pfam" id="PF13561">
    <property type="entry name" value="adh_short_C2"/>
    <property type="match status" value="1"/>
</dbReference>
<accession>A0A9P3LRX6</accession>
<protein>
    <submittedName>
        <fullName evidence="5">3-oxoacyl-[acyl-carrier protein] reductase</fullName>
    </submittedName>
</protein>
<dbReference type="PRINTS" id="PR00081">
    <property type="entry name" value="GDHRDH"/>
</dbReference>
<dbReference type="GO" id="GO:0016616">
    <property type="term" value="F:oxidoreductase activity, acting on the CH-OH group of donors, NAD or NADP as acceptor"/>
    <property type="evidence" value="ECO:0007669"/>
    <property type="project" value="UniProtKB-ARBA"/>
</dbReference>
<dbReference type="OrthoDB" id="47007at2759"/>
<evidence type="ECO:0000313" key="5">
    <source>
        <dbReference type="EMBL" id="GJJ68289.1"/>
    </source>
</evidence>
<dbReference type="EMBL" id="BQFW01000001">
    <property type="protein sequence ID" value="GJJ68289.1"/>
    <property type="molecule type" value="Genomic_DNA"/>
</dbReference>
<comment type="caution">
    <text evidence="5">The sequence shown here is derived from an EMBL/GenBank/DDBJ whole genome shotgun (WGS) entry which is preliminary data.</text>
</comment>
<comment type="similarity">
    <text evidence="1">Belongs to the short-chain dehydrogenases/reductases (SDR) family.</text>
</comment>
<dbReference type="GO" id="GO:0048038">
    <property type="term" value="F:quinone binding"/>
    <property type="evidence" value="ECO:0007669"/>
    <property type="project" value="TreeGrafter"/>
</dbReference>
<proteinExistence type="inferred from homology"/>
<dbReference type="SMART" id="SM00822">
    <property type="entry name" value="PKS_KR"/>
    <property type="match status" value="1"/>
</dbReference>
<evidence type="ECO:0000256" key="2">
    <source>
        <dbReference type="ARBA" id="ARBA00022857"/>
    </source>
</evidence>
<keyword evidence="3" id="KW-0560">Oxidoreductase</keyword>
<keyword evidence="2" id="KW-0521">NADP</keyword>
<evidence type="ECO:0000259" key="4">
    <source>
        <dbReference type="SMART" id="SM00822"/>
    </source>
</evidence>
<reference evidence="5" key="1">
    <citation type="submission" date="2021-11" db="EMBL/GenBank/DDBJ databases">
        <authorList>
            <person name="Herlambang A."/>
            <person name="Guo Y."/>
            <person name="Takashima Y."/>
            <person name="Nishizawa T."/>
        </authorList>
    </citation>
    <scope>NUCLEOTIDE SEQUENCE</scope>
    <source>
        <strain evidence="5">E1425</strain>
    </source>
</reference>
<dbReference type="InterPro" id="IPR036291">
    <property type="entry name" value="NAD(P)-bd_dom_sf"/>
</dbReference>
<dbReference type="Gene3D" id="3.40.50.720">
    <property type="entry name" value="NAD(P)-binding Rossmann-like Domain"/>
    <property type="match status" value="1"/>
</dbReference>
<dbReference type="PROSITE" id="PS00061">
    <property type="entry name" value="ADH_SHORT"/>
    <property type="match status" value="1"/>
</dbReference>
<organism evidence="5 6">
    <name type="scientific">Entomortierella parvispora</name>
    <dbReference type="NCBI Taxonomy" id="205924"/>
    <lineage>
        <taxon>Eukaryota</taxon>
        <taxon>Fungi</taxon>
        <taxon>Fungi incertae sedis</taxon>
        <taxon>Mucoromycota</taxon>
        <taxon>Mortierellomycotina</taxon>
        <taxon>Mortierellomycetes</taxon>
        <taxon>Mortierellales</taxon>
        <taxon>Mortierellaceae</taxon>
        <taxon>Entomortierella</taxon>
    </lineage>
</organism>
<feature type="domain" description="Ketoreductase" evidence="4">
    <location>
        <begin position="56"/>
        <end position="244"/>
    </location>
</feature>
<gene>
    <name evidence="5" type="ORF">EMPS_00635</name>
</gene>
<reference evidence="5" key="2">
    <citation type="journal article" date="2022" name="Microbiol. Resour. Announc.">
        <title>Whole-Genome Sequence of Entomortierella parvispora E1425, a Mucoromycotan Fungus Associated with Burkholderiaceae-Related Endosymbiotic Bacteria.</title>
        <authorList>
            <person name="Herlambang A."/>
            <person name="Guo Y."/>
            <person name="Takashima Y."/>
            <person name="Narisawa K."/>
            <person name="Ohta H."/>
            <person name="Nishizawa T."/>
        </authorList>
    </citation>
    <scope>NUCLEOTIDE SEQUENCE</scope>
    <source>
        <strain evidence="5">E1425</strain>
    </source>
</reference>
<evidence type="ECO:0000313" key="6">
    <source>
        <dbReference type="Proteomes" id="UP000827284"/>
    </source>
</evidence>
<dbReference type="InterPro" id="IPR002347">
    <property type="entry name" value="SDR_fam"/>
</dbReference>
<dbReference type="Proteomes" id="UP000827284">
    <property type="component" value="Unassembled WGS sequence"/>
</dbReference>